<dbReference type="SUPFAM" id="SSF50129">
    <property type="entry name" value="GroES-like"/>
    <property type="match status" value="1"/>
</dbReference>
<dbReference type="PANTHER" id="PTHR48106">
    <property type="entry name" value="QUINONE OXIDOREDUCTASE PIG3-RELATED"/>
    <property type="match status" value="1"/>
</dbReference>
<sequence length="338" mass="36536">MPRIVHVEKLGGPEFLTINDAALAEPGPGEVRLKVDAFALNRADILYITGSHYTELKLPSRIGSEAAGIVDSVGPGVDHIKVGDRVSTVPFFTTQSERHGVQGEFAIVPAGYVAPWPEGFTATEACSVWMQYLTAYFALVTVGELSIGKSVLIAAAASSAGVGAIQMAKALGANVIATTRQEQKIAFLKSVGADHVIVTKKGVDFSLEIRAATQGRGVDVVFDPVSGRFAEDYCHGLNWAAKILNYGQLDDEDPIFPILPITRVKGTIHPYSMFNHVMFPDELAEGIAFVMRQISEGRFRPVIDHIFQFDQTMDAYNHMLGNSQCGKIVVRVTDDAGN</sequence>
<reference evidence="4" key="1">
    <citation type="submission" date="2021-01" db="EMBL/GenBank/DDBJ databases">
        <title>Rhizobium sp. strain KVB221 16S ribosomal RNA gene Genome sequencing and assembly.</title>
        <authorList>
            <person name="Kang M."/>
        </authorList>
    </citation>
    <scope>NUCLEOTIDE SEQUENCE</scope>
    <source>
        <strain evidence="4">KVB221</strain>
    </source>
</reference>
<dbReference type="Gene3D" id="3.40.50.720">
    <property type="entry name" value="NAD(P)-binding Rossmann-like Domain"/>
    <property type="match status" value="1"/>
</dbReference>
<dbReference type="PANTHER" id="PTHR48106:SF5">
    <property type="entry name" value="ZINC-CONTAINING ALCOHOL DEHYDROGENASE"/>
    <property type="match status" value="1"/>
</dbReference>
<dbReference type="AlphaFoldDB" id="A0A937CM49"/>
<dbReference type="EMBL" id="JAEQNC010000005">
    <property type="protein sequence ID" value="MBL0372366.1"/>
    <property type="molecule type" value="Genomic_DNA"/>
</dbReference>
<dbReference type="RefSeq" id="WP_201656985.1">
    <property type="nucleotide sequence ID" value="NZ_JAEQNC010000005.1"/>
</dbReference>
<dbReference type="Proteomes" id="UP000633219">
    <property type="component" value="Unassembled WGS sequence"/>
</dbReference>
<dbReference type="Gene3D" id="3.90.180.10">
    <property type="entry name" value="Medium-chain alcohol dehydrogenases, catalytic domain"/>
    <property type="match status" value="1"/>
</dbReference>
<comment type="caution">
    <text evidence="4">The sequence shown here is derived from an EMBL/GenBank/DDBJ whole genome shotgun (WGS) entry which is preliminary data.</text>
</comment>
<dbReference type="GO" id="GO:0016651">
    <property type="term" value="F:oxidoreductase activity, acting on NAD(P)H"/>
    <property type="evidence" value="ECO:0007669"/>
    <property type="project" value="TreeGrafter"/>
</dbReference>
<evidence type="ECO:0000256" key="1">
    <source>
        <dbReference type="ARBA" id="ARBA00022857"/>
    </source>
</evidence>
<dbReference type="Pfam" id="PF00107">
    <property type="entry name" value="ADH_zinc_N"/>
    <property type="match status" value="1"/>
</dbReference>
<dbReference type="CDD" id="cd08268">
    <property type="entry name" value="MDR2"/>
    <property type="match status" value="1"/>
</dbReference>
<dbReference type="SUPFAM" id="SSF51735">
    <property type="entry name" value="NAD(P)-binding Rossmann-fold domains"/>
    <property type="match status" value="1"/>
</dbReference>
<keyword evidence="1" id="KW-0521">NADP</keyword>
<evidence type="ECO:0000313" key="5">
    <source>
        <dbReference type="Proteomes" id="UP000633219"/>
    </source>
</evidence>
<evidence type="ECO:0000256" key="2">
    <source>
        <dbReference type="ARBA" id="ARBA00023002"/>
    </source>
</evidence>
<proteinExistence type="predicted"/>
<protein>
    <submittedName>
        <fullName evidence="4">Zinc-dependent alcohol dehydrogenase family protein</fullName>
    </submittedName>
</protein>
<feature type="domain" description="Enoyl reductase (ER)" evidence="3">
    <location>
        <begin position="11"/>
        <end position="330"/>
    </location>
</feature>
<dbReference type="InterPro" id="IPR013149">
    <property type="entry name" value="ADH-like_C"/>
</dbReference>
<organism evidence="4 5">
    <name type="scientific">Rhizobium setariae</name>
    <dbReference type="NCBI Taxonomy" id="2801340"/>
    <lineage>
        <taxon>Bacteria</taxon>
        <taxon>Pseudomonadati</taxon>
        <taxon>Pseudomonadota</taxon>
        <taxon>Alphaproteobacteria</taxon>
        <taxon>Hyphomicrobiales</taxon>
        <taxon>Rhizobiaceae</taxon>
        <taxon>Rhizobium/Agrobacterium group</taxon>
        <taxon>Rhizobium</taxon>
    </lineage>
</organism>
<dbReference type="InterPro" id="IPR011032">
    <property type="entry name" value="GroES-like_sf"/>
</dbReference>
<dbReference type="InterPro" id="IPR036291">
    <property type="entry name" value="NAD(P)-bd_dom_sf"/>
</dbReference>
<evidence type="ECO:0000259" key="3">
    <source>
        <dbReference type="SMART" id="SM00829"/>
    </source>
</evidence>
<dbReference type="GO" id="GO:0070402">
    <property type="term" value="F:NADPH binding"/>
    <property type="evidence" value="ECO:0007669"/>
    <property type="project" value="TreeGrafter"/>
</dbReference>
<dbReference type="InterPro" id="IPR013154">
    <property type="entry name" value="ADH-like_N"/>
</dbReference>
<dbReference type="Pfam" id="PF08240">
    <property type="entry name" value="ADH_N"/>
    <property type="match status" value="1"/>
</dbReference>
<name>A0A937CM49_9HYPH</name>
<keyword evidence="2" id="KW-0560">Oxidoreductase</keyword>
<gene>
    <name evidence="4" type="ORF">JJB09_10025</name>
</gene>
<keyword evidence="5" id="KW-1185">Reference proteome</keyword>
<accession>A0A937CM49</accession>
<dbReference type="SMART" id="SM00829">
    <property type="entry name" value="PKS_ER"/>
    <property type="match status" value="1"/>
</dbReference>
<dbReference type="InterPro" id="IPR020843">
    <property type="entry name" value="ER"/>
</dbReference>
<evidence type="ECO:0000313" key="4">
    <source>
        <dbReference type="EMBL" id="MBL0372366.1"/>
    </source>
</evidence>